<reference evidence="6" key="1">
    <citation type="submission" date="2021-02" db="EMBL/GenBank/DDBJ databases">
        <authorList>
            <person name="Dougan E. K."/>
            <person name="Rhodes N."/>
            <person name="Thang M."/>
            <person name="Chan C."/>
        </authorList>
    </citation>
    <scope>NUCLEOTIDE SEQUENCE</scope>
</reference>
<dbReference type="Proteomes" id="UP000654075">
    <property type="component" value="Unassembled WGS sequence"/>
</dbReference>
<dbReference type="GO" id="GO:0006508">
    <property type="term" value="P:proteolysis"/>
    <property type="evidence" value="ECO:0007669"/>
    <property type="project" value="UniProtKB-KW"/>
</dbReference>
<name>A0A813GX82_POLGL</name>
<keyword evidence="7" id="KW-1185">Reference proteome</keyword>
<evidence type="ECO:0000256" key="2">
    <source>
        <dbReference type="ARBA" id="ARBA00022670"/>
    </source>
</evidence>
<keyword evidence="5" id="KW-0325">Glycoprotein</keyword>
<keyword evidence="2" id="KW-0645">Protease</keyword>
<comment type="caution">
    <text evidence="6">The sequence shown here is derived from an EMBL/GenBank/DDBJ whole genome shotgun (WGS) entry which is preliminary data.</text>
</comment>
<dbReference type="GO" id="GO:0070008">
    <property type="term" value="F:serine-type exopeptidase activity"/>
    <property type="evidence" value="ECO:0007669"/>
    <property type="project" value="InterPro"/>
</dbReference>
<protein>
    <submittedName>
        <fullName evidence="6">Uncharacterized protein</fullName>
    </submittedName>
</protein>
<comment type="similarity">
    <text evidence="1">Belongs to the peptidase S28 family.</text>
</comment>
<evidence type="ECO:0000313" key="7">
    <source>
        <dbReference type="Proteomes" id="UP000654075"/>
    </source>
</evidence>
<accession>A0A813GX82</accession>
<evidence type="ECO:0000256" key="3">
    <source>
        <dbReference type="ARBA" id="ARBA00022729"/>
    </source>
</evidence>
<dbReference type="SUPFAM" id="SSF53474">
    <property type="entry name" value="alpha/beta-Hydrolases"/>
    <property type="match status" value="1"/>
</dbReference>
<evidence type="ECO:0000256" key="1">
    <source>
        <dbReference type="ARBA" id="ARBA00011079"/>
    </source>
</evidence>
<sequence>VIAVSASFAHALPATPHWFDQKVDHFSTSGATFKQRYYVHTEHFGGPGSPIFVIMGGEGGIPPEVGFYYPWVVEVLAKKFQALVLEPEHRFYGASLPWGEDSFTQERLQVMNTQQALADTAHFIRSQQGDFNCTKRGTAGYCPVHTIGGSYPGFLSAMMRLRYPAVVDSAHAASAPIRFYAQQVDQYAYYTKVTESAERSFAGCPHAVLSAFLTMEAYMRNATADDIAQHFSLCTPLPEGRAAGKDQLADNLLFLAEQTFANLNMANYPPDNKTGLYKACASFVAAASQGGQEGALDAMRSLLLSTSLSSSSKLASGRAYFQTAVAAERPLGESCFNLQKQLPAGQSATARCGDWSGCGAGHDGEMWDYQTCTFEVEQIGFGSAAQMFPTRRWSKEWLQNHCRQRFGVSPQPLALAELWGLEDSDLRAQTSRIVFTNGLNDGWSVGGILEDLAPEKGLLAINLPNGAHHSELSHSYGQSDTPDVQAAHAQIIEVLGRWLLEVKDASPCEVHV</sequence>
<dbReference type="OMA" id="YIGWRWQ"/>
<dbReference type="Gene3D" id="1.20.120.980">
    <property type="entry name" value="Serine carboxypeptidase S28, SKS domain"/>
    <property type="match status" value="1"/>
</dbReference>
<dbReference type="PANTHER" id="PTHR11010">
    <property type="entry name" value="PROTEASE S28 PRO-X CARBOXYPEPTIDASE-RELATED"/>
    <property type="match status" value="1"/>
</dbReference>
<dbReference type="InterPro" id="IPR042269">
    <property type="entry name" value="Ser_carbopepase_S28_SKS"/>
</dbReference>
<dbReference type="InterPro" id="IPR029058">
    <property type="entry name" value="AB_hydrolase_fold"/>
</dbReference>
<keyword evidence="3" id="KW-0732">Signal</keyword>
<dbReference type="Pfam" id="PF05577">
    <property type="entry name" value="Peptidase_S28"/>
    <property type="match status" value="1"/>
</dbReference>
<dbReference type="InterPro" id="IPR008758">
    <property type="entry name" value="Peptidase_S28"/>
</dbReference>
<organism evidence="6 7">
    <name type="scientific">Polarella glacialis</name>
    <name type="common">Dinoflagellate</name>
    <dbReference type="NCBI Taxonomy" id="89957"/>
    <lineage>
        <taxon>Eukaryota</taxon>
        <taxon>Sar</taxon>
        <taxon>Alveolata</taxon>
        <taxon>Dinophyceae</taxon>
        <taxon>Suessiales</taxon>
        <taxon>Suessiaceae</taxon>
        <taxon>Polarella</taxon>
    </lineage>
</organism>
<evidence type="ECO:0000256" key="4">
    <source>
        <dbReference type="ARBA" id="ARBA00022801"/>
    </source>
</evidence>
<proteinExistence type="inferred from homology"/>
<keyword evidence="4" id="KW-0378">Hydrolase</keyword>
<dbReference type="GO" id="GO:0008239">
    <property type="term" value="F:dipeptidyl-peptidase activity"/>
    <property type="evidence" value="ECO:0007669"/>
    <property type="project" value="TreeGrafter"/>
</dbReference>
<evidence type="ECO:0000313" key="6">
    <source>
        <dbReference type="EMBL" id="CAE8629886.1"/>
    </source>
</evidence>
<dbReference type="Gene3D" id="3.40.50.1820">
    <property type="entry name" value="alpha/beta hydrolase"/>
    <property type="match status" value="1"/>
</dbReference>
<gene>
    <name evidence="6" type="ORF">PGLA1383_LOCUS46293</name>
</gene>
<dbReference type="EMBL" id="CAJNNV010029732">
    <property type="protein sequence ID" value="CAE8629886.1"/>
    <property type="molecule type" value="Genomic_DNA"/>
</dbReference>
<dbReference type="PANTHER" id="PTHR11010:SF38">
    <property type="entry name" value="LYSOSOMAL PRO-X CARBOXYPEPTIDASE"/>
    <property type="match status" value="1"/>
</dbReference>
<dbReference type="OrthoDB" id="2130629at2759"/>
<dbReference type="AlphaFoldDB" id="A0A813GX82"/>
<evidence type="ECO:0000256" key="5">
    <source>
        <dbReference type="ARBA" id="ARBA00023180"/>
    </source>
</evidence>
<feature type="non-terminal residue" evidence="6">
    <location>
        <position position="512"/>
    </location>
</feature>